<accession>A0A0N1I482</accession>
<evidence type="ECO:0000313" key="2">
    <source>
        <dbReference type="EMBL" id="KPI90790.1"/>
    </source>
</evidence>
<name>A0A0N1I482_LEPSE</name>
<comment type="caution">
    <text evidence="2">The sequence shown here is derived from an EMBL/GenBank/DDBJ whole genome shotgun (WGS) entry which is preliminary data.</text>
</comment>
<dbReference type="VEuPathDB" id="TriTrypDB:Lsey_0001_0230"/>
<feature type="region of interest" description="Disordered" evidence="1">
    <location>
        <begin position="30"/>
        <end position="143"/>
    </location>
</feature>
<dbReference type="OrthoDB" id="266078at2759"/>
<dbReference type="AlphaFoldDB" id="A0A0N1I482"/>
<sequence>MEKLSKYRETIIFVSCATALVGTVLVLQKATTPSQHRRHAGSSASHGVPRSRSASRGPAGARSRSSSRVRVSQLNTKEGAALTASTNPVTAPRVGDCTHASRSRDASHAQSHRHHGHLRSTASAAAETNGAAVKPPEPVAADLPKKRLTVEAVEKHTKALGTASALQNDLLAVNAAGAVGALRDGWAGGGDGNDGANYRNASTAATVGSQALHSAAVASPTIGTALSAVRASGGMSDERALGLPPRSPRVDEGPQLPALPARDVSQALPPVNSSVKNAAGNPRVQPTGAATQTTTHRFRNDHSTQTEKMDERRLQPTASVTPDRWTHTAMISPILPSGEGNDSAILNCEDFGWTPVRDADFTKPINTAALPHDGNDAQVAVPKYFLLKLESQIRVLVRSISDDEGSERAWMRLYVYLSELPPTVRRALAMRGCCGVTPSFISLATTMSQKLTYLPLSAVECAGTGRRAATAGDIGSAAVGAAASAPSSLPREVLHLLQHGTPEKAVVAIHFEWINHRCVAVTGDFVCNATGQLFPTAVGAGRDVAAGCTQEPLSASALSAAGNDIKTDDDEDRSFSVLIAVAKHIEAYNVLLSTEAASHPTSGLDRRGAPEEGAATHQVDYQTPVRNGYGRRTEEAALTQQFHGRQQQLLSFLMTVLQLKQTDSFQALRQSSQFAPFACDFIELASSAQRLLDSGCLSPDCSTLQPMQVPTALKPLVPSEMTDARDTSIGTTTSTRSDSSPISGAANRTRRGVKVRTPMKPSIRYPIHCALSKSPSHASVSQVPAGEALTSHNRLLALSEQIR</sequence>
<feature type="region of interest" description="Disordered" evidence="1">
    <location>
        <begin position="271"/>
        <end position="314"/>
    </location>
</feature>
<feature type="region of interest" description="Disordered" evidence="1">
    <location>
        <begin position="722"/>
        <end position="755"/>
    </location>
</feature>
<feature type="compositionally biased region" description="Low complexity" evidence="1">
    <location>
        <begin position="47"/>
        <end position="72"/>
    </location>
</feature>
<feature type="region of interest" description="Disordered" evidence="1">
    <location>
        <begin position="236"/>
        <end position="257"/>
    </location>
</feature>
<evidence type="ECO:0000313" key="3">
    <source>
        <dbReference type="Proteomes" id="UP000038009"/>
    </source>
</evidence>
<protein>
    <submittedName>
        <fullName evidence="2">Uncharacterized protein</fullName>
    </submittedName>
</protein>
<feature type="compositionally biased region" description="Low complexity" evidence="1">
    <location>
        <begin position="120"/>
        <end position="132"/>
    </location>
</feature>
<reference evidence="2 3" key="1">
    <citation type="journal article" date="2015" name="PLoS Pathog.">
        <title>Leptomonas seymouri: Adaptations to the Dixenous Life Cycle Analyzed by Genome Sequencing, Transcriptome Profiling and Co-infection with Leishmania donovani.</title>
        <authorList>
            <person name="Kraeva N."/>
            <person name="Butenko A."/>
            <person name="Hlavacova J."/>
            <person name="Kostygov A."/>
            <person name="Myskova J."/>
            <person name="Grybchuk D."/>
            <person name="Lestinova T."/>
            <person name="Votypka J."/>
            <person name="Volf P."/>
            <person name="Opperdoes F."/>
            <person name="Flegontov P."/>
            <person name="Lukes J."/>
            <person name="Yurchenko V."/>
        </authorList>
    </citation>
    <scope>NUCLEOTIDE SEQUENCE [LARGE SCALE GENOMIC DNA]</scope>
    <source>
        <strain evidence="2 3">ATCC 30220</strain>
    </source>
</reference>
<organism evidence="2 3">
    <name type="scientific">Leptomonas seymouri</name>
    <dbReference type="NCBI Taxonomy" id="5684"/>
    <lineage>
        <taxon>Eukaryota</taxon>
        <taxon>Discoba</taxon>
        <taxon>Euglenozoa</taxon>
        <taxon>Kinetoplastea</taxon>
        <taxon>Metakinetoplastina</taxon>
        <taxon>Trypanosomatida</taxon>
        <taxon>Trypanosomatidae</taxon>
        <taxon>Leishmaniinae</taxon>
        <taxon>Leptomonas</taxon>
    </lineage>
</organism>
<feature type="compositionally biased region" description="Polar residues" evidence="1">
    <location>
        <begin position="728"/>
        <end position="742"/>
    </location>
</feature>
<feature type="compositionally biased region" description="Basic and acidic residues" evidence="1">
    <location>
        <begin position="298"/>
        <end position="314"/>
    </location>
</feature>
<dbReference type="Proteomes" id="UP000038009">
    <property type="component" value="Unassembled WGS sequence"/>
</dbReference>
<dbReference type="EMBL" id="LJSK01000001">
    <property type="protein sequence ID" value="KPI90790.1"/>
    <property type="molecule type" value="Genomic_DNA"/>
</dbReference>
<proteinExistence type="predicted"/>
<keyword evidence="3" id="KW-1185">Reference proteome</keyword>
<evidence type="ECO:0000256" key="1">
    <source>
        <dbReference type="SAM" id="MobiDB-lite"/>
    </source>
</evidence>
<gene>
    <name evidence="2" type="ORF">ABL78_0023</name>
</gene>
<dbReference type="OMA" id="RVRTPMK"/>